<reference evidence="2" key="1">
    <citation type="submission" date="2020-01" db="EMBL/GenBank/DDBJ databases">
        <authorList>
            <person name="Meier V. D."/>
            <person name="Meier V D."/>
        </authorList>
    </citation>
    <scope>NUCLEOTIDE SEQUENCE</scope>
    <source>
        <strain evidence="2">HLG_WM_MAG_10</strain>
    </source>
</reference>
<sequence length="383" mass="41325">MRCILILSYLLCMIMACDKPTSETAGVPFEKTYGGPLVDYATGAIVLDEQIYMVGTTKSLQAFSGGLSLTKIDASGAVLFEKSYGGTVLDFGTNICTTLDGNLLLVGMTSLPTASGTQVDVFILKVATNGDTLWTKTYGDVNQFDVAEGLLETDNGEILILGSTYNGATNDFKLLRLDGQGNLLWQKIYNSPYNDEGINIASAGNDEYLLLGRRQDGDDDFYVMKIDEQGTLIWENSYGTPQYEQAHSISKTSDGNFLLCGHSSGLDPLHHLYLTKITTDGLVLYEKQYGGLAHDGGTSAIESSNGNLLLVGETNSYGNGSKRAFFLETDARGTVLEELSFGGDLSDKFSAIVETDEAYYLIGESASFSSTGTADIYVVKRVK</sequence>
<dbReference type="InterPro" id="IPR011047">
    <property type="entry name" value="Quinoprotein_ADH-like_sf"/>
</dbReference>
<dbReference type="PANTHER" id="PTHR42754:SF1">
    <property type="entry name" value="LIPOPROTEIN"/>
    <property type="match status" value="1"/>
</dbReference>
<accession>A0A6S6U1F2</accession>
<proteinExistence type="predicted"/>
<gene>
    <name evidence="2" type="ORF">HELGO_WM51511</name>
</gene>
<name>A0A6S6U1F2_9BACT</name>
<evidence type="ECO:0000256" key="1">
    <source>
        <dbReference type="SAM" id="SignalP"/>
    </source>
</evidence>
<organism evidence="2">
    <name type="scientific">uncultured Aureispira sp</name>
    <dbReference type="NCBI Taxonomy" id="1331704"/>
    <lineage>
        <taxon>Bacteria</taxon>
        <taxon>Pseudomonadati</taxon>
        <taxon>Bacteroidota</taxon>
        <taxon>Saprospiria</taxon>
        <taxon>Saprospirales</taxon>
        <taxon>Saprospiraceae</taxon>
        <taxon>Aureispira</taxon>
        <taxon>environmental samples</taxon>
    </lineage>
</organism>
<dbReference type="PANTHER" id="PTHR42754">
    <property type="entry name" value="ENDOGLUCANASE"/>
    <property type="match status" value="1"/>
</dbReference>
<evidence type="ECO:0000313" key="2">
    <source>
        <dbReference type="EMBL" id="CAA6826732.1"/>
    </source>
</evidence>
<dbReference type="AlphaFoldDB" id="A0A6S6U1F2"/>
<dbReference type="PROSITE" id="PS51257">
    <property type="entry name" value="PROKAR_LIPOPROTEIN"/>
    <property type="match status" value="1"/>
</dbReference>
<feature type="chain" id="PRO_5027770440" evidence="1">
    <location>
        <begin position="19"/>
        <end position="383"/>
    </location>
</feature>
<feature type="signal peptide" evidence="1">
    <location>
        <begin position="1"/>
        <end position="18"/>
    </location>
</feature>
<protein>
    <submittedName>
        <fullName evidence="2">Uncharacterized protein</fullName>
    </submittedName>
</protein>
<keyword evidence="1" id="KW-0732">Signal</keyword>
<dbReference type="SUPFAM" id="SSF50998">
    <property type="entry name" value="Quinoprotein alcohol dehydrogenase-like"/>
    <property type="match status" value="1"/>
</dbReference>
<dbReference type="EMBL" id="CACVAQ010000385">
    <property type="protein sequence ID" value="CAA6826732.1"/>
    <property type="molecule type" value="Genomic_DNA"/>
</dbReference>